<dbReference type="GO" id="GO:0005524">
    <property type="term" value="F:ATP binding"/>
    <property type="evidence" value="ECO:0007669"/>
    <property type="project" value="UniProtKB-KW"/>
</dbReference>
<dbReference type="GO" id="GO:0016020">
    <property type="term" value="C:membrane"/>
    <property type="evidence" value="ECO:0007669"/>
    <property type="project" value="UniProtKB-SubCell"/>
</dbReference>
<dbReference type="Pfam" id="PF00664">
    <property type="entry name" value="ABC_membrane"/>
    <property type="match status" value="1"/>
</dbReference>
<proteinExistence type="predicted"/>
<gene>
    <name evidence="8" type="ORF">KX928_14265</name>
</gene>
<dbReference type="GO" id="GO:0016887">
    <property type="term" value="F:ATP hydrolysis activity"/>
    <property type="evidence" value="ECO:0007669"/>
    <property type="project" value="InterPro"/>
</dbReference>
<dbReference type="PANTHER" id="PTHR43394">
    <property type="entry name" value="ATP-DEPENDENT PERMEASE MDL1, MITOCHONDRIAL"/>
    <property type="match status" value="1"/>
</dbReference>
<feature type="domain" description="ABC transporter" evidence="6">
    <location>
        <begin position="331"/>
        <end position="567"/>
    </location>
</feature>
<accession>A0A9X1FVS3</accession>
<feature type="transmembrane region" description="Helical" evidence="5">
    <location>
        <begin position="17"/>
        <end position="40"/>
    </location>
</feature>
<keyword evidence="8" id="KW-0067">ATP-binding</keyword>
<dbReference type="InterPro" id="IPR011527">
    <property type="entry name" value="ABC1_TM_dom"/>
</dbReference>
<dbReference type="RefSeq" id="WP_219503891.1">
    <property type="nucleotide sequence ID" value="NZ_JAHXDN010000004.1"/>
</dbReference>
<comment type="caution">
    <text evidence="8">The sequence shown here is derived from an EMBL/GenBank/DDBJ whole genome shotgun (WGS) entry which is preliminary data.</text>
</comment>
<dbReference type="PROSITE" id="PS50893">
    <property type="entry name" value="ABC_TRANSPORTER_2"/>
    <property type="match status" value="1"/>
</dbReference>
<feature type="domain" description="ABC transmembrane type-1" evidence="7">
    <location>
        <begin position="21"/>
        <end position="300"/>
    </location>
</feature>
<keyword evidence="3 5" id="KW-1133">Transmembrane helix</keyword>
<evidence type="ECO:0000256" key="1">
    <source>
        <dbReference type="ARBA" id="ARBA00004141"/>
    </source>
</evidence>
<reference evidence="8" key="1">
    <citation type="submission" date="2021-07" db="EMBL/GenBank/DDBJ databases">
        <title>Roseobacter insulae sp. nov., isolated from a tidal flat.</title>
        <authorList>
            <person name="Park S."/>
            <person name="Yoon J.-H."/>
        </authorList>
    </citation>
    <scope>NUCLEOTIDE SEQUENCE</scope>
    <source>
        <strain evidence="8">YSTF-M11</strain>
    </source>
</reference>
<evidence type="ECO:0000256" key="3">
    <source>
        <dbReference type="ARBA" id="ARBA00022989"/>
    </source>
</evidence>
<keyword evidence="8" id="KW-0547">Nucleotide-binding</keyword>
<evidence type="ECO:0000256" key="2">
    <source>
        <dbReference type="ARBA" id="ARBA00022692"/>
    </source>
</evidence>
<keyword evidence="2 5" id="KW-0812">Transmembrane</keyword>
<comment type="subcellular location">
    <subcellularLocation>
        <location evidence="1">Membrane</location>
        <topology evidence="1">Multi-pass membrane protein</topology>
    </subcellularLocation>
</comment>
<dbReference type="PROSITE" id="PS50929">
    <property type="entry name" value="ABC_TM1F"/>
    <property type="match status" value="1"/>
</dbReference>
<dbReference type="GO" id="GO:0015421">
    <property type="term" value="F:ABC-type oligopeptide transporter activity"/>
    <property type="evidence" value="ECO:0007669"/>
    <property type="project" value="TreeGrafter"/>
</dbReference>
<evidence type="ECO:0000313" key="9">
    <source>
        <dbReference type="Proteomes" id="UP001138661"/>
    </source>
</evidence>
<dbReference type="EMBL" id="JAHXDN010000004">
    <property type="protein sequence ID" value="MBW4708950.1"/>
    <property type="molecule type" value="Genomic_DNA"/>
</dbReference>
<feature type="transmembrane region" description="Helical" evidence="5">
    <location>
        <begin position="144"/>
        <end position="171"/>
    </location>
</feature>
<dbReference type="AlphaFoldDB" id="A0A9X1FVS3"/>
<evidence type="ECO:0000259" key="6">
    <source>
        <dbReference type="PROSITE" id="PS50893"/>
    </source>
</evidence>
<evidence type="ECO:0000313" key="8">
    <source>
        <dbReference type="EMBL" id="MBW4708950.1"/>
    </source>
</evidence>
<feature type="transmembrane region" description="Helical" evidence="5">
    <location>
        <begin position="52"/>
        <end position="72"/>
    </location>
</feature>
<dbReference type="PANTHER" id="PTHR43394:SF1">
    <property type="entry name" value="ATP-BINDING CASSETTE SUB-FAMILY B MEMBER 10, MITOCHONDRIAL"/>
    <property type="match status" value="1"/>
</dbReference>
<dbReference type="InterPro" id="IPR039421">
    <property type="entry name" value="Type_1_exporter"/>
</dbReference>
<evidence type="ECO:0000256" key="5">
    <source>
        <dbReference type="SAM" id="Phobius"/>
    </source>
</evidence>
<protein>
    <submittedName>
        <fullName evidence="8">ATP-binding cassette domain-containing protein</fullName>
    </submittedName>
</protein>
<keyword evidence="4 5" id="KW-0472">Membrane</keyword>
<keyword evidence="9" id="KW-1185">Reference proteome</keyword>
<dbReference type="InterPro" id="IPR003439">
    <property type="entry name" value="ABC_transporter-like_ATP-bd"/>
</dbReference>
<sequence>MPGRKRSDHALIAPPRIGWPVVIATLAINLLGLALPLVVLQVFDRVIPFESYSTLTILFIGLCATTVLDFSLKWARIVYLGYQGQKFELNLGSRFLDRTLGADPEDYCRSTTGTHFERLSAVSQLRDYYAGQGRLLAIDLPFTAIFILMIGLIGGWLVAIPLVSLALLFLFKIVLQRAQGPIFESRKTLDGRRYSFLIECLSQIVTVKAQTMEPQLLRRYELLQDQSVNISHKLIQFSGISQSFGALFSQAAVAAMGLFGGYLIIIGQIGMAELAACMLLNGRTVQPLLKMLSHWVQAENVDAANKKIDEVAALRQRPAGARFETDIEGHLTFRDVTVARDNETDNLFSNVSFDVPAGTVLSVVGDEDASKLALLRLILAEAVPTSGSVLLDGKPISAFSATRGMGGIVYVDQSPAIFSGTILENISCFGDADAVERALAYSRKIGLEKIVHRMPLGYSTPIGQNSHLQNGFAMSQAISLVRALAMQPRLLLISSATSALDERSVSRFAACLQELKGHTTIVMATPRDQLLDLADQSVLLVGDMAGNAQIWGDDIAEGGDAVQTAATTLRIA</sequence>
<dbReference type="Proteomes" id="UP001138661">
    <property type="component" value="Unassembled WGS sequence"/>
</dbReference>
<evidence type="ECO:0000256" key="4">
    <source>
        <dbReference type="ARBA" id="ARBA00023136"/>
    </source>
</evidence>
<organism evidence="8 9">
    <name type="scientific">Roseobacter insulae</name>
    <dbReference type="NCBI Taxonomy" id="2859783"/>
    <lineage>
        <taxon>Bacteria</taxon>
        <taxon>Pseudomonadati</taxon>
        <taxon>Pseudomonadota</taxon>
        <taxon>Alphaproteobacteria</taxon>
        <taxon>Rhodobacterales</taxon>
        <taxon>Roseobacteraceae</taxon>
        <taxon>Roseobacter</taxon>
    </lineage>
</organism>
<name>A0A9X1FVS3_9RHOB</name>
<dbReference type="Pfam" id="PF00005">
    <property type="entry name" value="ABC_tran"/>
    <property type="match status" value="1"/>
</dbReference>
<evidence type="ECO:0000259" key="7">
    <source>
        <dbReference type="PROSITE" id="PS50929"/>
    </source>
</evidence>